<accession>A0A2P5ANX2</accession>
<dbReference type="InterPro" id="IPR054722">
    <property type="entry name" value="PolX-like_BBD"/>
</dbReference>
<proteinExistence type="predicted"/>
<sequence>MEKPVSSRSLAHSGNQSSSHALSVSKDYQTSQIWVVDDAIDHMTNSSHYFTKYTPCPGNQKIKLADGTLASIAGKRTTPLTPSLLLKYVLHVPKLTINLLSIHKLTKDLNCKAVFLPNHCVFQELVIGNMIGLAKERERTTFWILVVAETKVDYHYLISLKKFQ</sequence>
<evidence type="ECO:0000256" key="1">
    <source>
        <dbReference type="SAM" id="MobiDB-lite"/>
    </source>
</evidence>
<feature type="domain" description="Retrovirus-related Pol polyprotein from transposon TNT 1-94-like beta-barrel" evidence="2">
    <location>
        <begin position="34"/>
        <end position="107"/>
    </location>
</feature>
<keyword evidence="4" id="KW-1185">Reference proteome</keyword>
<dbReference type="AlphaFoldDB" id="A0A2P5ANX2"/>
<name>A0A2P5ANX2_PARAD</name>
<protein>
    <recommendedName>
        <fullName evidence="2">Retrovirus-related Pol polyprotein from transposon TNT 1-94-like beta-barrel domain-containing protein</fullName>
    </recommendedName>
</protein>
<dbReference type="EMBL" id="JXTB01000502">
    <property type="protein sequence ID" value="PON38244.1"/>
    <property type="molecule type" value="Genomic_DNA"/>
</dbReference>
<dbReference type="OrthoDB" id="1194573at2759"/>
<evidence type="ECO:0000313" key="3">
    <source>
        <dbReference type="EMBL" id="PON38244.1"/>
    </source>
</evidence>
<comment type="caution">
    <text evidence="3">The sequence shown here is derived from an EMBL/GenBank/DDBJ whole genome shotgun (WGS) entry which is preliminary data.</text>
</comment>
<dbReference type="Pfam" id="PF22936">
    <property type="entry name" value="Pol_BBD"/>
    <property type="match status" value="1"/>
</dbReference>
<feature type="region of interest" description="Disordered" evidence="1">
    <location>
        <begin position="1"/>
        <end position="23"/>
    </location>
</feature>
<reference evidence="4" key="1">
    <citation type="submission" date="2016-06" db="EMBL/GenBank/DDBJ databases">
        <title>Parallel loss of symbiosis genes in relatives of nitrogen-fixing non-legume Parasponia.</title>
        <authorList>
            <person name="Van Velzen R."/>
            <person name="Holmer R."/>
            <person name="Bu F."/>
            <person name="Rutten L."/>
            <person name="Van Zeijl A."/>
            <person name="Liu W."/>
            <person name="Santuari L."/>
            <person name="Cao Q."/>
            <person name="Sharma T."/>
            <person name="Shen D."/>
            <person name="Roswanjaya Y."/>
            <person name="Wardhani T."/>
            <person name="Kalhor M.S."/>
            <person name="Jansen J."/>
            <person name="Van den Hoogen J."/>
            <person name="Gungor B."/>
            <person name="Hartog M."/>
            <person name="Hontelez J."/>
            <person name="Verver J."/>
            <person name="Yang W.-C."/>
            <person name="Schijlen E."/>
            <person name="Repin R."/>
            <person name="Schilthuizen M."/>
            <person name="Schranz E."/>
            <person name="Heidstra R."/>
            <person name="Miyata K."/>
            <person name="Fedorova E."/>
            <person name="Kohlen W."/>
            <person name="Bisseling T."/>
            <person name="Smit S."/>
            <person name="Geurts R."/>
        </authorList>
    </citation>
    <scope>NUCLEOTIDE SEQUENCE [LARGE SCALE GENOMIC DNA]</scope>
    <source>
        <strain evidence="4">cv. WU1-14</strain>
    </source>
</reference>
<gene>
    <name evidence="3" type="ORF">PanWU01x14_314000</name>
</gene>
<evidence type="ECO:0000259" key="2">
    <source>
        <dbReference type="Pfam" id="PF22936"/>
    </source>
</evidence>
<organism evidence="3 4">
    <name type="scientific">Parasponia andersonii</name>
    <name type="common">Sponia andersonii</name>
    <dbReference type="NCBI Taxonomy" id="3476"/>
    <lineage>
        <taxon>Eukaryota</taxon>
        <taxon>Viridiplantae</taxon>
        <taxon>Streptophyta</taxon>
        <taxon>Embryophyta</taxon>
        <taxon>Tracheophyta</taxon>
        <taxon>Spermatophyta</taxon>
        <taxon>Magnoliopsida</taxon>
        <taxon>eudicotyledons</taxon>
        <taxon>Gunneridae</taxon>
        <taxon>Pentapetalae</taxon>
        <taxon>rosids</taxon>
        <taxon>fabids</taxon>
        <taxon>Rosales</taxon>
        <taxon>Cannabaceae</taxon>
        <taxon>Parasponia</taxon>
    </lineage>
</organism>
<dbReference type="Proteomes" id="UP000237105">
    <property type="component" value="Unassembled WGS sequence"/>
</dbReference>
<evidence type="ECO:0000313" key="4">
    <source>
        <dbReference type="Proteomes" id="UP000237105"/>
    </source>
</evidence>